<dbReference type="AlphaFoldDB" id="A0A0D0B0E4"/>
<evidence type="ECO:0000259" key="10">
    <source>
        <dbReference type="Pfam" id="PF00732"/>
    </source>
</evidence>
<organism evidence="12 13">
    <name type="scientific">Collybiopsis luxurians FD-317 M1</name>
    <dbReference type="NCBI Taxonomy" id="944289"/>
    <lineage>
        <taxon>Eukaryota</taxon>
        <taxon>Fungi</taxon>
        <taxon>Dikarya</taxon>
        <taxon>Basidiomycota</taxon>
        <taxon>Agaricomycotina</taxon>
        <taxon>Agaricomycetes</taxon>
        <taxon>Agaricomycetidae</taxon>
        <taxon>Agaricales</taxon>
        <taxon>Marasmiineae</taxon>
        <taxon>Omphalotaceae</taxon>
        <taxon>Collybiopsis</taxon>
        <taxon>Collybiopsis luxurians</taxon>
    </lineage>
</organism>
<protein>
    <submittedName>
        <fullName evidence="12">Unplaced genomic scaffold GYMLUscaffold_49, whole genome shotgun sequence</fullName>
    </submittedName>
</protein>
<dbReference type="PANTHER" id="PTHR11552">
    <property type="entry name" value="GLUCOSE-METHANOL-CHOLINE GMC OXIDOREDUCTASE"/>
    <property type="match status" value="1"/>
</dbReference>
<dbReference type="Gene3D" id="3.30.560.10">
    <property type="entry name" value="Glucose Oxidase, domain 3"/>
    <property type="match status" value="1"/>
</dbReference>
<comment type="cofactor">
    <cofactor evidence="1 9">
        <name>FAD</name>
        <dbReference type="ChEBI" id="CHEBI:57692"/>
    </cofactor>
</comment>
<evidence type="ECO:0000256" key="6">
    <source>
        <dbReference type="ARBA" id="ARBA00023002"/>
    </source>
</evidence>
<evidence type="ECO:0000256" key="9">
    <source>
        <dbReference type="PIRSR" id="PIRSR000137-2"/>
    </source>
</evidence>
<comment type="similarity">
    <text evidence="2">Belongs to the GMC oxidoreductase family.</text>
</comment>
<dbReference type="Pfam" id="PF05199">
    <property type="entry name" value="GMC_oxred_C"/>
    <property type="match status" value="1"/>
</dbReference>
<evidence type="ECO:0000256" key="3">
    <source>
        <dbReference type="ARBA" id="ARBA00022630"/>
    </source>
</evidence>
<feature type="domain" description="Glucose-methanol-choline oxidoreductase C-terminal" evidence="11">
    <location>
        <begin position="443"/>
        <end position="587"/>
    </location>
</feature>
<dbReference type="Pfam" id="PF00732">
    <property type="entry name" value="GMC_oxred_N"/>
    <property type="match status" value="1"/>
</dbReference>
<keyword evidence="3" id="KW-0285">Flavoprotein</keyword>
<reference evidence="12 13" key="1">
    <citation type="submission" date="2014-04" db="EMBL/GenBank/DDBJ databases">
        <title>Evolutionary Origins and Diversification of the Mycorrhizal Mutualists.</title>
        <authorList>
            <consortium name="DOE Joint Genome Institute"/>
            <consortium name="Mycorrhizal Genomics Consortium"/>
            <person name="Kohler A."/>
            <person name="Kuo A."/>
            <person name="Nagy L.G."/>
            <person name="Floudas D."/>
            <person name="Copeland A."/>
            <person name="Barry K.W."/>
            <person name="Cichocki N."/>
            <person name="Veneault-Fourrey C."/>
            <person name="LaButti K."/>
            <person name="Lindquist E.A."/>
            <person name="Lipzen A."/>
            <person name="Lundell T."/>
            <person name="Morin E."/>
            <person name="Murat C."/>
            <person name="Riley R."/>
            <person name="Ohm R."/>
            <person name="Sun H."/>
            <person name="Tunlid A."/>
            <person name="Henrissat B."/>
            <person name="Grigoriev I.V."/>
            <person name="Hibbett D.S."/>
            <person name="Martin F."/>
        </authorList>
    </citation>
    <scope>NUCLEOTIDE SEQUENCE [LARGE SCALE GENOMIC DNA]</scope>
    <source>
        <strain evidence="12 13">FD-317 M1</strain>
    </source>
</reference>
<evidence type="ECO:0000256" key="2">
    <source>
        <dbReference type="ARBA" id="ARBA00010790"/>
    </source>
</evidence>
<dbReference type="Proteomes" id="UP000053593">
    <property type="component" value="Unassembled WGS sequence"/>
</dbReference>
<sequence length="601" mass="65284">MKLNNLLRFTSLFISVCSGRLYHDPSEILHLDAYDYVVVGGGVAGCVLANRLTEDNNISVLLLEAGPSHQGVFAIEVPGLQSFTGAGTIYNWNYTSVLQANLMNQRLPAPRGHVLGGSSSINGMWYTRGSSADYDRWANTTGDIGWSWDQMQAYFKKSERFVTPADNHNISGQYNPALHGEQGPLDVSLPGYNQSLDQLVTRRLDESFPFIEDYQNGEPLGFGWTQTTIGSGARSSAASAYLDQYLNRSNLDIVVNTRVTRVLASSGIHVDTVEFIRDTETAGVRMRVQPKIDILLAAGVFNTPQILLNSGIGDASFLSMLNIEVMHDLPSVGKNLTEQPAIANLWTTNGTVVADPVTAFNKAVAQWNNSKTGRLVMATGNNVGWIRMNMSDPAVNALVEQYGDPAPGPKSPHIELLPSISAFGAVQNFANAEFVLDSVVLTPQSRGTVTLNSSNPFGPPMIDYRFYTEPQDIEIMRQGVRTALDFVSTPSWQEFLTAPVSPLLAAVIDEYNSDSRDNTAMDAYIYASTSVSFHPVGSCAMSPEGSDWGVVNPDFIVKGLNGLRIVDASVMPFVPAGHCQAAVYAVAERAADIIKKQALVR</sequence>
<dbReference type="PANTHER" id="PTHR11552:SF201">
    <property type="entry name" value="GLUCOSE-METHANOL-CHOLINE OXIDOREDUCTASE N-TERMINAL DOMAIN-CONTAINING PROTEIN"/>
    <property type="match status" value="1"/>
</dbReference>
<dbReference type="OrthoDB" id="269227at2759"/>
<proteinExistence type="inferred from homology"/>
<dbReference type="SUPFAM" id="SSF54373">
    <property type="entry name" value="FAD-linked reductases, C-terminal domain"/>
    <property type="match status" value="1"/>
</dbReference>
<keyword evidence="6" id="KW-0560">Oxidoreductase</keyword>
<dbReference type="Gene3D" id="3.50.50.60">
    <property type="entry name" value="FAD/NAD(P)-binding domain"/>
    <property type="match status" value="1"/>
</dbReference>
<dbReference type="InterPro" id="IPR000172">
    <property type="entry name" value="GMC_OxRdtase_N"/>
</dbReference>
<dbReference type="InterPro" id="IPR007867">
    <property type="entry name" value="GMC_OxRtase_C"/>
</dbReference>
<keyword evidence="13" id="KW-1185">Reference proteome</keyword>
<evidence type="ECO:0000256" key="5">
    <source>
        <dbReference type="ARBA" id="ARBA00022827"/>
    </source>
</evidence>
<dbReference type="EMBL" id="KN834797">
    <property type="protein sequence ID" value="KIK56495.1"/>
    <property type="molecule type" value="Genomic_DNA"/>
</dbReference>
<dbReference type="GO" id="GO:0016614">
    <property type="term" value="F:oxidoreductase activity, acting on CH-OH group of donors"/>
    <property type="evidence" value="ECO:0007669"/>
    <property type="project" value="InterPro"/>
</dbReference>
<feature type="active site" description="Proton acceptor" evidence="8">
    <location>
        <position position="578"/>
    </location>
</feature>
<feature type="active site" description="Proton donor" evidence="8">
    <location>
        <position position="534"/>
    </location>
</feature>
<keyword evidence="5 9" id="KW-0274">FAD</keyword>
<dbReference type="GO" id="GO:0050660">
    <property type="term" value="F:flavin adenine dinucleotide binding"/>
    <property type="evidence" value="ECO:0007669"/>
    <property type="project" value="InterPro"/>
</dbReference>
<keyword evidence="4" id="KW-0732">Signal</keyword>
<evidence type="ECO:0000259" key="11">
    <source>
        <dbReference type="Pfam" id="PF05199"/>
    </source>
</evidence>
<dbReference type="SUPFAM" id="SSF51905">
    <property type="entry name" value="FAD/NAD(P)-binding domain"/>
    <property type="match status" value="1"/>
</dbReference>
<evidence type="ECO:0000256" key="8">
    <source>
        <dbReference type="PIRSR" id="PIRSR000137-1"/>
    </source>
</evidence>
<name>A0A0D0B0E4_9AGAR</name>
<feature type="domain" description="Glucose-methanol-choline oxidoreductase N-terminal" evidence="10">
    <location>
        <begin position="34"/>
        <end position="340"/>
    </location>
</feature>
<dbReference type="HOGENOM" id="CLU_002865_6_3_1"/>
<feature type="binding site" evidence="9">
    <location>
        <position position="114"/>
    </location>
    <ligand>
        <name>FAD</name>
        <dbReference type="ChEBI" id="CHEBI:57692"/>
    </ligand>
</feature>
<keyword evidence="7" id="KW-0325">Glycoprotein</keyword>
<evidence type="ECO:0000256" key="1">
    <source>
        <dbReference type="ARBA" id="ARBA00001974"/>
    </source>
</evidence>
<evidence type="ECO:0000313" key="12">
    <source>
        <dbReference type="EMBL" id="KIK56495.1"/>
    </source>
</evidence>
<dbReference type="InterPro" id="IPR036188">
    <property type="entry name" value="FAD/NAD-bd_sf"/>
</dbReference>
<evidence type="ECO:0000256" key="4">
    <source>
        <dbReference type="ARBA" id="ARBA00022729"/>
    </source>
</evidence>
<accession>A0A0D0B0E4</accession>
<dbReference type="InterPro" id="IPR012132">
    <property type="entry name" value="GMC_OxRdtase"/>
</dbReference>
<evidence type="ECO:0000313" key="13">
    <source>
        <dbReference type="Proteomes" id="UP000053593"/>
    </source>
</evidence>
<dbReference type="PIRSF" id="PIRSF000137">
    <property type="entry name" value="Alcohol_oxidase"/>
    <property type="match status" value="1"/>
</dbReference>
<evidence type="ECO:0000256" key="7">
    <source>
        <dbReference type="ARBA" id="ARBA00023180"/>
    </source>
</evidence>
<feature type="binding site" evidence="9">
    <location>
        <position position="259"/>
    </location>
    <ligand>
        <name>FAD</name>
        <dbReference type="ChEBI" id="CHEBI:57692"/>
    </ligand>
</feature>
<gene>
    <name evidence="12" type="ORF">GYMLUDRAFT_263606</name>
</gene>